<keyword evidence="11" id="KW-0325">Glycoprotein</keyword>
<evidence type="ECO:0000256" key="8">
    <source>
        <dbReference type="ARBA" id="ARBA00022989"/>
    </source>
</evidence>
<keyword evidence="7" id="KW-0677">Repeat</keyword>
<evidence type="ECO:0000256" key="5">
    <source>
        <dbReference type="ARBA" id="ARBA00022692"/>
    </source>
</evidence>
<evidence type="ECO:0000256" key="1">
    <source>
        <dbReference type="ARBA" id="ARBA00004251"/>
    </source>
</evidence>
<evidence type="ECO:0000256" key="6">
    <source>
        <dbReference type="ARBA" id="ARBA00022729"/>
    </source>
</evidence>
<evidence type="ECO:0000256" key="4">
    <source>
        <dbReference type="ARBA" id="ARBA00022614"/>
    </source>
</evidence>
<protein>
    <recommendedName>
        <fullName evidence="13">Disease resistance R13L4/SHOC-2-like LRR domain-containing protein</fullName>
    </recommendedName>
</protein>
<evidence type="ECO:0000256" key="2">
    <source>
        <dbReference type="ARBA" id="ARBA00009592"/>
    </source>
</evidence>
<dbReference type="InterPro" id="IPR032675">
    <property type="entry name" value="LRR_dom_sf"/>
</dbReference>
<dbReference type="Gene3D" id="3.80.10.10">
    <property type="entry name" value="Ribonuclease Inhibitor"/>
    <property type="match status" value="1"/>
</dbReference>
<dbReference type="FunFam" id="3.80.10.10:FF:000221">
    <property type="entry name" value="Leucine-rich repeat receptor-like protein kinase PXL1"/>
    <property type="match status" value="1"/>
</dbReference>
<proteinExistence type="inferred from homology"/>
<dbReference type="SMART" id="SM00369">
    <property type="entry name" value="LRR_TYP"/>
    <property type="match status" value="3"/>
</dbReference>
<evidence type="ECO:0000313" key="14">
    <source>
        <dbReference type="EMBL" id="KAF2323850.1"/>
    </source>
</evidence>
<reference evidence="14 15" key="1">
    <citation type="journal article" date="2020" name="Mol. Plant">
        <title>The Chromosome-Based Rubber Tree Genome Provides New Insights into Spurge Genome Evolution and Rubber Biosynthesis.</title>
        <authorList>
            <person name="Liu J."/>
            <person name="Shi C."/>
            <person name="Shi C.C."/>
            <person name="Li W."/>
            <person name="Zhang Q.J."/>
            <person name="Zhang Y."/>
            <person name="Li K."/>
            <person name="Lu H.F."/>
            <person name="Shi C."/>
            <person name="Zhu S.T."/>
            <person name="Xiao Z.Y."/>
            <person name="Nan H."/>
            <person name="Yue Y."/>
            <person name="Zhu X.G."/>
            <person name="Wu Y."/>
            <person name="Hong X.N."/>
            <person name="Fan G.Y."/>
            <person name="Tong Y."/>
            <person name="Zhang D."/>
            <person name="Mao C.L."/>
            <person name="Liu Y.L."/>
            <person name="Hao S.J."/>
            <person name="Liu W.Q."/>
            <person name="Lv M.Q."/>
            <person name="Zhang H.B."/>
            <person name="Liu Y."/>
            <person name="Hu-Tang G.R."/>
            <person name="Wang J.P."/>
            <person name="Wang J.H."/>
            <person name="Sun Y.H."/>
            <person name="Ni S.B."/>
            <person name="Chen W.B."/>
            <person name="Zhang X.C."/>
            <person name="Jiao Y.N."/>
            <person name="Eichler E.E."/>
            <person name="Li G.H."/>
            <person name="Liu X."/>
            <person name="Gao L.Z."/>
        </authorList>
    </citation>
    <scope>NUCLEOTIDE SEQUENCE [LARGE SCALE GENOMIC DNA]</scope>
    <source>
        <strain evidence="15">cv. GT1</strain>
        <tissue evidence="14">Leaf</tissue>
    </source>
</reference>
<dbReference type="GO" id="GO:0005886">
    <property type="term" value="C:plasma membrane"/>
    <property type="evidence" value="ECO:0007669"/>
    <property type="project" value="UniProtKB-SubCell"/>
</dbReference>
<accession>A0A6A6NFH6</accession>
<comment type="subcellular location">
    <subcellularLocation>
        <location evidence="1">Cell membrane</location>
        <topology evidence="1">Single-pass type I membrane protein</topology>
    </subcellularLocation>
</comment>
<keyword evidence="15" id="KW-1185">Reference proteome</keyword>
<dbReference type="InterPro" id="IPR001611">
    <property type="entry name" value="Leu-rich_rpt"/>
</dbReference>
<feature type="domain" description="Disease resistance R13L4/SHOC-2-like LRR" evidence="13">
    <location>
        <begin position="55"/>
        <end position="158"/>
    </location>
</feature>
<dbReference type="EMBL" id="JAAGAX010000001">
    <property type="protein sequence ID" value="KAF2323850.1"/>
    <property type="molecule type" value="Genomic_DNA"/>
</dbReference>
<dbReference type="Pfam" id="PF00560">
    <property type="entry name" value="LRR_1"/>
    <property type="match status" value="3"/>
</dbReference>
<dbReference type="InterPro" id="IPR003591">
    <property type="entry name" value="Leu-rich_rpt_typical-subtyp"/>
</dbReference>
<evidence type="ECO:0000313" key="15">
    <source>
        <dbReference type="Proteomes" id="UP000467840"/>
    </source>
</evidence>
<dbReference type="AlphaFoldDB" id="A0A6A6NFH6"/>
<dbReference type="Pfam" id="PF23598">
    <property type="entry name" value="LRR_14"/>
    <property type="match status" value="1"/>
</dbReference>
<sequence>MPSISVLNSEFIEEIYLDSHSQNIVLSSHVLTPLFHVRTLEFFFISCNNIQGEISGIGLSNLTALVELDMSHNMFNGSIPPQLFSLRHLKSLSLDFNFFHGEIPVEIGNLTNLQELSLSNNKLAGAIPPALCRLKKLQVLHLQYNLFSMAIPAVIGNLPDNIPYTISLEILKLSSNDFSGPIPISISEALFLRFLDLSKNRFSGNKFPSFEKLLFVDLSSNKLSGGIPLTFSPLVVTLVLSHNQFSGVLPQYLKDLYKLQCLDLHDNNITAHGHIPNGPQMDTLNDPNFYANNSGLCGMQIKVPCDPEAPPKAKPAEKSESKEAWFSWEMAAIGFPSGFLSTVISLYVIGYFSVAPRRPGRRHV</sequence>
<keyword evidence="5 12" id="KW-0812">Transmembrane</keyword>
<organism evidence="14 15">
    <name type="scientific">Hevea brasiliensis</name>
    <name type="common">Para rubber tree</name>
    <name type="synonym">Siphonia brasiliensis</name>
    <dbReference type="NCBI Taxonomy" id="3981"/>
    <lineage>
        <taxon>Eukaryota</taxon>
        <taxon>Viridiplantae</taxon>
        <taxon>Streptophyta</taxon>
        <taxon>Embryophyta</taxon>
        <taxon>Tracheophyta</taxon>
        <taxon>Spermatophyta</taxon>
        <taxon>Magnoliopsida</taxon>
        <taxon>eudicotyledons</taxon>
        <taxon>Gunneridae</taxon>
        <taxon>Pentapetalae</taxon>
        <taxon>rosids</taxon>
        <taxon>fabids</taxon>
        <taxon>Malpighiales</taxon>
        <taxon>Euphorbiaceae</taxon>
        <taxon>Crotonoideae</taxon>
        <taxon>Micrandreae</taxon>
        <taxon>Hevea</taxon>
    </lineage>
</organism>
<keyword evidence="4" id="KW-0433">Leucine-rich repeat</keyword>
<keyword evidence="3" id="KW-1003">Cell membrane</keyword>
<dbReference type="PANTHER" id="PTHR48052">
    <property type="entry name" value="UNNAMED PRODUCT"/>
    <property type="match status" value="1"/>
</dbReference>
<feature type="transmembrane region" description="Helical" evidence="12">
    <location>
        <begin position="325"/>
        <end position="352"/>
    </location>
</feature>
<keyword evidence="8 12" id="KW-1133">Transmembrane helix</keyword>
<evidence type="ECO:0000259" key="13">
    <source>
        <dbReference type="Pfam" id="PF23598"/>
    </source>
</evidence>
<comment type="similarity">
    <text evidence="2">Belongs to the RLP family.</text>
</comment>
<keyword evidence="9 12" id="KW-0472">Membrane</keyword>
<dbReference type="SUPFAM" id="SSF52058">
    <property type="entry name" value="L domain-like"/>
    <property type="match status" value="1"/>
</dbReference>
<evidence type="ECO:0000256" key="9">
    <source>
        <dbReference type="ARBA" id="ARBA00023136"/>
    </source>
</evidence>
<evidence type="ECO:0000256" key="7">
    <source>
        <dbReference type="ARBA" id="ARBA00022737"/>
    </source>
</evidence>
<evidence type="ECO:0000256" key="11">
    <source>
        <dbReference type="ARBA" id="ARBA00023180"/>
    </source>
</evidence>
<evidence type="ECO:0000256" key="3">
    <source>
        <dbReference type="ARBA" id="ARBA00022475"/>
    </source>
</evidence>
<comment type="caution">
    <text evidence="14">The sequence shown here is derived from an EMBL/GenBank/DDBJ whole genome shotgun (WGS) entry which is preliminary data.</text>
</comment>
<dbReference type="PANTHER" id="PTHR48052:SF8">
    <property type="entry name" value="LRR RECEPTOR-LIKE SERINE_THREONINE-PROTEIN KINASE FLS2"/>
    <property type="match status" value="1"/>
</dbReference>
<dbReference type="Proteomes" id="UP000467840">
    <property type="component" value="Chromosome 5"/>
</dbReference>
<keyword evidence="6" id="KW-0732">Signal</keyword>
<dbReference type="InterPro" id="IPR055414">
    <property type="entry name" value="LRR_R13L4/SHOC2-like"/>
</dbReference>
<dbReference type="PRINTS" id="PR00019">
    <property type="entry name" value="LEURICHRPT"/>
</dbReference>
<evidence type="ECO:0000256" key="12">
    <source>
        <dbReference type="SAM" id="Phobius"/>
    </source>
</evidence>
<name>A0A6A6NFH6_HEVBR</name>
<evidence type="ECO:0000256" key="10">
    <source>
        <dbReference type="ARBA" id="ARBA00023170"/>
    </source>
</evidence>
<keyword evidence="10" id="KW-0675">Receptor</keyword>
<gene>
    <name evidence="14" type="ORF">GH714_000824</name>
</gene>